<dbReference type="InterPro" id="IPR000210">
    <property type="entry name" value="BTB/POZ_dom"/>
</dbReference>
<dbReference type="Gene3D" id="2.120.10.80">
    <property type="entry name" value="Kelch-type beta propeller"/>
    <property type="match status" value="1"/>
</dbReference>
<dbReference type="GeneID" id="115823283"/>
<reference evidence="6" key="1">
    <citation type="submission" date="2025-08" db="UniProtKB">
        <authorList>
            <consortium name="RefSeq"/>
        </authorList>
    </citation>
    <scope>IDENTIFICATION</scope>
</reference>
<dbReference type="InterPro" id="IPR011333">
    <property type="entry name" value="SKP1/BTB/POZ_sf"/>
</dbReference>
<evidence type="ECO:0000256" key="1">
    <source>
        <dbReference type="ARBA" id="ARBA00022441"/>
    </source>
</evidence>
<dbReference type="InterPro" id="IPR017096">
    <property type="entry name" value="BTB-kelch_protein"/>
</dbReference>
<dbReference type="PIRSF" id="PIRSF037037">
    <property type="entry name" value="Kelch-like_protein_gigaxonin"/>
    <property type="match status" value="1"/>
</dbReference>
<dbReference type="InterPro" id="IPR047933">
    <property type="entry name" value="KBTBD6_7_BTB_POZ"/>
</dbReference>
<protein>
    <submittedName>
        <fullName evidence="6">Kelch repeat and BTB domain-containing protein 7</fullName>
    </submittedName>
</protein>
<dbReference type="OrthoDB" id="6359816at2759"/>
<dbReference type="PROSITE" id="PS50097">
    <property type="entry name" value="BTB"/>
    <property type="match status" value="1"/>
</dbReference>
<dbReference type="SMART" id="SM00225">
    <property type="entry name" value="BTB"/>
    <property type="match status" value="1"/>
</dbReference>
<organism evidence="5 6">
    <name type="scientific">Chanos chanos</name>
    <name type="common">Milkfish</name>
    <name type="synonym">Mugil chanos</name>
    <dbReference type="NCBI Taxonomy" id="29144"/>
    <lineage>
        <taxon>Eukaryota</taxon>
        <taxon>Metazoa</taxon>
        <taxon>Chordata</taxon>
        <taxon>Craniata</taxon>
        <taxon>Vertebrata</taxon>
        <taxon>Euteleostomi</taxon>
        <taxon>Actinopterygii</taxon>
        <taxon>Neopterygii</taxon>
        <taxon>Teleostei</taxon>
        <taxon>Ostariophysi</taxon>
        <taxon>Gonorynchiformes</taxon>
        <taxon>Chanidae</taxon>
        <taxon>Chanos</taxon>
    </lineage>
</organism>
<dbReference type="InterPro" id="IPR011705">
    <property type="entry name" value="BACK"/>
</dbReference>
<dbReference type="AlphaFoldDB" id="A0A6J2WFT5"/>
<dbReference type="SUPFAM" id="SSF54695">
    <property type="entry name" value="POZ domain"/>
    <property type="match status" value="1"/>
</dbReference>
<dbReference type="Proteomes" id="UP000504632">
    <property type="component" value="Chromosome 10"/>
</dbReference>
<dbReference type="Pfam" id="PF00651">
    <property type="entry name" value="BTB"/>
    <property type="match status" value="1"/>
</dbReference>
<evidence type="ECO:0000256" key="3">
    <source>
        <dbReference type="SAM" id="MobiDB-lite"/>
    </source>
</evidence>
<feature type="compositionally biased region" description="Acidic residues" evidence="3">
    <location>
        <begin position="589"/>
        <end position="611"/>
    </location>
</feature>
<dbReference type="CDD" id="cd18273">
    <property type="entry name" value="BTB_POZ_KBTBD6_7"/>
    <property type="match status" value="1"/>
</dbReference>
<dbReference type="InterPro" id="IPR006652">
    <property type="entry name" value="Kelch_1"/>
</dbReference>
<evidence type="ECO:0000256" key="2">
    <source>
        <dbReference type="ARBA" id="ARBA00022737"/>
    </source>
</evidence>
<accession>A0A6J2WFT5</accession>
<dbReference type="SUPFAM" id="SSF117281">
    <property type="entry name" value="Kelch motif"/>
    <property type="match status" value="1"/>
</dbReference>
<dbReference type="Pfam" id="PF07707">
    <property type="entry name" value="BACK"/>
    <property type="match status" value="1"/>
</dbReference>
<dbReference type="CTD" id="84078"/>
<dbReference type="RefSeq" id="XP_030643183.1">
    <property type="nucleotide sequence ID" value="XM_030787323.1"/>
</dbReference>
<keyword evidence="5" id="KW-1185">Reference proteome</keyword>
<name>A0A6J2WFT5_CHACN</name>
<evidence type="ECO:0000313" key="6">
    <source>
        <dbReference type="RefSeq" id="XP_030643183.1"/>
    </source>
</evidence>
<dbReference type="SMART" id="SM00612">
    <property type="entry name" value="Kelch"/>
    <property type="match status" value="1"/>
</dbReference>
<dbReference type="InParanoid" id="A0A6J2WFT5"/>
<evidence type="ECO:0000313" key="5">
    <source>
        <dbReference type="Proteomes" id="UP000504632"/>
    </source>
</evidence>
<gene>
    <name evidence="6" type="primary">kbtbd7</name>
</gene>
<feature type="domain" description="BTB" evidence="4">
    <location>
        <begin position="36"/>
        <end position="120"/>
    </location>
</feature>
<dbReference type="PANTHER" id="PTHR24412">
    <property type="entry name" value="KELCH PROTEIN"/>
    <property type="match status" value="1"/>
</dbReference>
<dbReference type="PANTHER" id="PTHR24412:SF23">
    <property type="entry name" value="KELCH REPEAT AND BTB DOMAIN-CONTAINING PROTEIN 7"/>
    <property type="match status" value="1"/>
</dbReference>
<feature type="region of interest" description="Disordered" evidence="3">
    <location>
        <begin position="589"/>
        <end position="624"/>
    </location>
</feature>
<evidence type="ECO:0000259" key="4">
    <source>
        <dbReference type="PROSITE" id="PS50097"/>
    </source>
</evidence>
<dbReference type="Gene3D" id="1.25.40.420">
    <property type="match status" value="1"/>
</dbReference>
<sequence>MASINCFIGPEELEDVNHARCLLKELKIFYDSQQLVDVTIEVEPYRASPDLDACASSVITGKVFQCNRNILAAASPYFKSMFTGGLYESTQKKITIHDVDADSMAVIIDYCYTGKVTITEGNVQRLYAAANMLQLEYIRHACANFMTRRLDISNCTEILKFADTFDNLDLKSKAQTFIARNFAQLSSTGRELCELDVKQIKEILTLDSLDVDCERKVCSVAVQWIETNLPRETEDAYQVLKCVRWKLFTEKDKIYLDSLKAKPLINKYLSAFLDVTENGEGSVISHGVGVTKQRIGKSAKEMVLFFGRPNEPFMCYDPYTEEIYSMASPLINLTNQNFKRSPMETFLVCATPENNLYLASHLSKHFWVYNPFLNCWQELAERLLGRMHSYIGYLSGHLYILGGRDPVSDARLKEVECYSIQRNQWTLVAPLPHSLGKMQVVTVNDRLYVVNKRRMLCYEPKKNHWLQRGSLKRNKLHKACVFQEQIICLCDIPVVKAYNPARGEWRRIGDIPIDSSALNYQVVHHNNKLLLITLAIVHHNKNRLVIHEYDPIRDAWKNVVTMFGSAFGSISLSARVYTACLSSGQNFISEEDDDSGSSADWDFDGLTDADSDSGSSSSFSDENW</sequence>
<proteinExistence type="predicted"/>
<dbReference type="SMART" id="SM00875">
    <property type="entry name" value="BACK"/>
    <property type="match status" value="1"/>
</dbReference>
<keyword evidence="1" id="KW-0880">Kelch repeat</keyword>
<dbReference type="Gene3D" id="3.30.710.10">
    <property type="entry name" value="Potassium Channel Kv1.1, Chain A"/>
    <property type="match status" value="1"/>
</dbReference>
<dbReference type="Pfam" id="PF01344">
    <property type="entry name" value="Kelch_1"/>
    <property type="match status" value="1"/>
</dbReference>
<keyword evidence="2" id="KW-0677">Repeat</keyword>
<dbReference type="InterPro" id="IPR015915">
    <property type="entry name" value="Kelch-typ_b-propeller"/>
</dbReference>
<feature type="compositionally biased region" description="Low complexity" evidence="3">
    <location>
        <begin position="612"/>
        <end position="624"/>
    </location>
</feature>